<sequence length="49" mass="5280">MIDETRAARDGVLPVMYREKSTGTTPSPLCVADVRPPVRDRSGAVLPVV</sequence>
<accession>A0ABV4ITM8</accession>
<proteinExistence type="predicted"/>
<protein>
    <submittedName>
        <fullName evidence="1">Uncharacterized protein</fullName>
    </submittedName>
</protein>
<dbReference type="RefSeq" id="WP_371236108.1">
    <property type="nucleotide sequence ID" value="NZ_JAHWZY010000003.1"/>
</dbReference>
<dbReference type="EMBL" id="JAHWZY010000003">
    <property type="protein sequence ID" value="MEZ3177991.1"/>
    <property type="molecule type" value="Genomic_DNA"/>
</dbReference>
<dbReference type="Proteomes" id="UP001567537">
    <property type="component" value="Unassembled WGS sequence"/>
</dbReference>
<evidence type="ECO:0000313" key="2">
    <source>
        <dbReference type="Proteomes" id="UP001567537"/>
    </source>
</evidence>
<comment type="caution">
    <text evidence="1">The sequence shown here is derived from an EMBL/GenBank/DDBJ whole genome shotgun (WGS) entry which is preliminary data.</text>
</comment>
<evidence type="ECO:0000313" key="1">
    <source>
        <dbReference type="EMBL" id="MEZ3177991.1"/>
    </source>
</evidence>
<name>A0ABV4ITM8_9ACTN</name>
<reference evidence="1 2" key="1">
    <citation type="journal article" date="2021" name="Res Sq">
        <title>Streptomyces Pimoensis sp. nov., Isolated From the Taklimakan Desert in Xinjiang, China.</title>
        <authorList>
            <person name="Zhang P."/>
            <person name="Luo X."/>
            <person name="Luo X."/>
            <person name="Liu Z."/>
            <person name="Xia Z."/>
            <person name="Wan C."/>
            <person name="zhang L."/>
        </authorList>
    </citation>
    <scope>NUCLEOTIDE SEQUENCE [LARGE SCALE GENOMIC DNA]</scope>
    <source>
        <strain evidence="1 2">TRM75549</strain>
    </source>
</reference>
<organism evidence="1 2">
    <name type="scientific">Streptomyces pimonensis</name>
    <dbReference type="NCBI Taxonomy" id="2860288"/>
    <lineage>
        <taxon>Bacteria</taxon>
        <taxon>Bacillati</taxon>
        <taxon>Actinomycetota</taxon>
        <taxon>Actinomycetes</taxon>
        <taxon>Kitasatosporales</taxon>
        <taxon>Streptomycetaceae</taxon>
        <taxon>Streptomyces</taxon>
    </lineage>
</organism>
<gene>
    <name evidence="1" type="ORF">KYY02_04455</name>
</gene>
<keyword evidence="2" id="KW-1185">Reference proteome</keyword>